<dbReference type="Proteomes" id="UP000315389">
    <property type="component" value="Unassembled WGS sequence"/>
</dbReference>
<dbReference type="GO" id="GO:0005886">
    <property type="term" value="C:plasma membrane"/>
    <property type="evidence" value="ECO:0007669"/>
    <property type="project" value="UniProtKB-SubCell"/>
</dbReference>
<dbReference type="AlphaFoldDB" id="A0A542ZXJ0"/>
<organism evidence="8 9">
    <name type="scientific">Rarobacter faecitabidus</name>
    <dbReference type="NCBI Taxonomy" id="13243"/>
    <lineage>
        <taxon>Bacteria</taxon>
        <taxon>Bacillati</taxon>
        <taxon>Actinomycetota</taxon>
        <taxon>Actinomycetes</taxon>
        <taxon>Micrococcales</taxon>
        <taxon>Rarobacteraceae</taxon>
        <taxon>Rarobacter</taxon>
    </lineage>
</organism>
<keyword evidence="5 6" id="KW-0472">Membrane</keyword>
<evidence type="ECO:0000313" key="9">
    <source>
        <dbReference type="Proteomes" id="UP000315389"/>
    </source>
</evidence>
<keyword evidence="4 6" id="KW-1133">Transmembrane helix</keyword>
<evidence type="ECO:0000256" key="2">
    <source>
        <dbReference type="ARBA" id="ARBA00022475"/>
    </source>
</evidence>
<keyword evidence="2" id="KW-1003">Cell membrane</keyword>
<name>A0A542ZXJ0_RARFA</name>
<comment type="subcellular location">
    <subcellularLocation>
        <location evidence="1">Cell membrane</location>
        <topology evidence="1">Multi-pass membrane protein</topology>
    </subcellularLocation>
</comment>
<comment type="caution">
    <text evidence="8">The sequence shown here is derived from an EMBL/GenBank/DDBJ whole genome shotgun (WGS) entry which is preliminary data.</text>
</comment>
<dbReference type="NCBIfam" id="TIGR03954">
    <property type="entry name" value="integ_memb_HG"/>
    <property type="match status" value="1"/>
</dbReference>
<evidence type="ECO:0000259" key="7">
    <source>
        <dbReference type="Pfam" id="PF12823"/>
    </source>
</evidence>
<feature type="transmembrane region" description="Helical" evidence="6">
    <location>
        <begin position="64"/>
        <end position="86"/>
    </location>
</feature>
<evidence type="ECO:0000256" key="5">
    <source>
        <dbReference type="ARBA" id="ARBA00023136"/>
    </source>
</evidence>
<dbReference type="PANTHER" id="PTHR40077:SF2">
    <property type="entry name" value="MEMBRANE PROTEIN"/>
    <property type="match status" value="1"/>
</dbReference>
<dbReference type="PANTHER" id="PTHR40077">
    <property type="entry name" value="MEMBRANE PROTEIN-RELATED"/>
    <property type="match status" value="1"/>
</dbReference>
<dbReference type="Pfam" id="PF12823">
    <property type="entry name" value="DUF3817"/>
    <property type="match status" value="1"/>
</dbReference>
<dbReference type="EMBL" id="VFOS01000001">
    <property type="protein sequence ID" value="TQL65019.1"/>
    <property type="molecule type" value="Genomic_DNA"/>
</dbReference>
<keyword evidence="9" id="KW-1185">Reference proteome</keyword>
<accession>A0A542ZXJ0</accession>
<gene>
    <name evidence="8" type="ORF">FB461_1552</name>
</gene>
<evidence type="ECO:0000313" key="8">
    <source>
        <dbReference type="EMBL" id="TQL65019.1"/>
    </source>
</evidence>
<sequence>MTLMTGTDESAPAISQQAGAAAIKSATGSTLRYRILAWITGTMLLALCVEMILDYFVKIDVSAIAWIPFVHGWVYVVYLVTVIDLWTKMRWGAGRLTTMVLAGVVPVMSFIMEKKIHAEALIKIEAARAALGSRP</sequence>
<feature type="transmembrane region" description="Helical" evidence="6">
    <location>
        <begin position="92"/>
        <end position="112"/>
    </location>
</feature>
<protein>
    <submittedName>
        <fullName evidence="8">Integral membrane protein</fullName>
    </submittedName>
</protein>
<evidence type="ECO:0000256" key="3">
    <source>
        <dbReference type="ARBA" id="ARBA00022692"/>
    </source>
</evidence>
<feature type="domain" description="DUF3817" evidence="7">
    <location>
        <begin position="32"/>
        <end position="117"/>
    </location>
</feature>
<evidence type="ECO:0000256" key="4">
    <source>
        <dbReference type="ARBA" id="ARBA00022989"/>
    </source>
</evidence>
<evidence type="ECO:0000256" key="1">
    <source>
        <dbReference type="ARBA" id="ARBA00004651"/>
    </source>
</evidence>
<dbReference type="InterPro" id="IPR023845">
    <property type="entry name" value="DUF3817_TM"/>
</dbReference>
<reference evidence="8 9" key="1">
    <citation type="submission" date="2019-06" db="EMBL/GenBank/DDBJ databases">
        <title>Sequencing the genomes of 1000 actinobacteria strains.</title>
        <authorList>
            <person name="Klenk H.-P."/>
        </authorList>
    </citation>
    <scope>NUCLEOTIDE SEQUENCE [LARGE SCALE GENOMIC DNA]</scope>
    <source>
        <strain evidence="8 9">DSM 4813</strain>
    </source>
</reference>
<proteinExistence type="predicted"/>
<feature type="transmembrane region" description="Helical" evidence="6">
    <location>
        <begin position="35"/>
        <end position="57"/>
    </location>
</feature>
<evidence type="ECO:0000256" key="6">
    <source>
        <dbReference type="SAM" id="Phobius"/>
    </source>
</evidence>
<keyword evidence="3 6" id="KW-0812">Transmembrane</keyword>